<organism evidence="2 3">
    <name type="scientific">Cryobacterium algoritolerans</name>
    <dbReference type="NCBI Taxonomy" id="1259184"/>
    <lineage>
        <taxon>Bacteria</taxon>
        <taxon>Bacillati</taxon>
        <taxon>Actinomycetota</taxon>
        <taxon>Actinomycetes</taxon>
        <taxon>Micrococcales</taxon>
        <taxon>Microbacteriaceae</taxon>
        <taxon>Cryobacterium</taxon>
    </lineage>
</organism>
<name>A0A4R8WIK0_9MICO</name>
<keyword evidence="3" id="KW-1185">Reference proteome</keyword>
<sequence length="82" mass="8838">MRSGDPVAEVARQFVLNLRSAIDSRSIREVARVTGVDRATIAAVLNGLSWPDIVTLAKLEFGLGVPLWPGHADGVDEERIEG</sequence>
<dbReference type="Pfam" id="PF01381">
    <property type="entry name" value="HTH_3"/>
    <property type="match status" value="1"/>
</dbReference>
<dbReference type="SUPFAM" id="SSF47413">
    <property type="entry name" value="lambda repressor-like DNA-binding domains"/>
    <property type="match status" value="1"/>
</dbReference>
<reference evidence="2 3" key="1">
    <citation type="submission" date="2019-03" db="EMBL/GenBank/DDBJ databases">
        <title>Genomics of glacier-inhabiting Cryobacterium strains.</title>
        <authorList>
            <person name="Liu Q."/>
            <person name="Xin Y.-H."/>
        </authorList>
    </citation>
    <scope>NUCLEOTIDE SEQUENCE [LARGE SCALE GENOMIC DNA]</scope>
    <source>
        <strain evidence="2 3">MDT1-3</strain>
    </source>
</reference>
<dbReference type="RefSeq" id="WP_134569521.1">
    <property type="nucleotide sequence ID" value="NZ_SOFP01000083.1"/>
</dbReference>
<dbReference type="CDD" id="cd00093">
    <property type="entry name" value="HTH_XRE"/>
    <property type="match status" value="1"/>
</dbReference>
<evidence type="ECO:0000259" key="1">
    <source>
        <dbReference type="Pfam" id="PF01381"/>
    </source>
</evidence>
<feature type="domain" description="HTH cro/C1-type" evidence="1">
    <location>
        <begin position="26"/>
        <end position="67"/>
    </location>
</feature>
<gene>
    <name evidence="2" type="ORF">E3O19_17230</name>
</gene>
<dbReference type="Gene3D" id="1.10.260.40">
    <property type="entry name" value="lambda repressor-like DNA-binding domains"/>
    <property type="match status" value="1"/>
</dbReference>
<evidence type="ECO:0000313" key="2">
    <source>
        <dbReference type="EMBL" id="TFC09544.1"/>
    </source>
</evidence>
<dbReference type="Proteomes" id="UP000298412">
    <property type="component" value="Unassembled WGS sequence"/>
</dbReference>
<comment type="caution">
    <text evidence="2">The sequence shown here is derived from an EMBL/GenBank/DDBJ whole genome shotgun (WGS) entry which is preliminary data.</text>
</comment>
<dbReference type="GO" id="GO:0003677">
    <property type="term" value="F:DNA binding"/>
    <property type="evidence" value="ECO:0007669"/>
    <property type="project" value="InterPro"/>
</dbReference>
<dbReference type="EMBL" id="SOFP01000083">
    <property type="protein sequence ID" value="TFC09544.1"/>
    <property type="molecule type" value="Genomic_DNA"/>
</dbReference>
<proteinExistence type="predicted"/>
<dbReference type="InterPro" id="IPR010982">
    <property type="entry name" value="Lambda_DNA-bd_dom_sf"/>
</dbReference>
<dbReference type="OrthoDB" id="4408411at2"/>
<evidence type="ECO:0000313" key="3">
    <source>
        <dbReference type="Proteomes" id="UP000298412"/>
    </source>
</evidence>
<accession>A0A4R8WIK0</accession>
<protein>
    <submittedName>
        <fullName evidence="2">XRE family transcriptional regulator</fullName>
    </submittedName>
</protein>
<dbReference type="InterPro" id="IPR001387">
    <property type="entry name" value="Cro/C1-type_HTH"/>
</dbReference>
<dbReference type="AlphaFoldDB" id="A0A4R8WIK0"/>